<protein>
    <submittedName>
        <fullName evidence="2">ApaG protein</fullName>
    </submittedName>
</protein>
<dbReference type="PROSITE" id="PS51087">
    <property type="entry name" value="APAG"/>
    <property type="match status" value="1"/>
</dbReference>
<organism evidence="2 3">
    <name type="scientific">Flavobacterium gillisiae</name>
    <dbReference type="NCBI Taxonomy" id="150146"/>
    <lineage>
        <taxon>Bacteria</taxon>
        <taxon>Pseudomonadati</taxon>
        <taxon>Bacteroidota</taxon>
        <taxon>Flavobacteriia</taxon>
        <taxon>Flavobacteriales</taxon>
        <taxon>Flavobacteriaceae</taxon>
        <taxon>Flavobacterium</taxon>
    </lineage>
</organism>
<proteinExistence type="predicted"/>
<evidence type="ECO:0000259" key="1">
    <source>
        <dbReference type="PROSITE" id="PS51087"/>
    </source>
</evidence>
<reference evidence="3" key="1">
    <citation type="submission" date="2016-10" db="EMBL/GenBank/DDBJ databases">
        <authorList>
            <person name="Varghese N."/>
            <person name="Submissions S."/>
        </authorList>
    </citation>
    <scope>NUCLEOTIDE SEQUENCE [LARGE SCALE GENOMIC DNA]</scope>
    <source>
        <strain evidence="3">DSM 22376</strain>
    </source>
</reference>
<dbReference type="NCBIfam" id="NF003967">
    <property type="entry name" value="PRK05461.1"/>
    <property type="match status" value="1"/>
</dbReference>
<dbReference type="InterPro" id="IPR036767">
    <property type="entry name" value="ApaG_sf"/>
</dbReference>
<dbReference type="Proteomes" id="UP000198951">
    <property type="component" value="Unassembled WGS sequence"/>
</dbReference>
<sequence>MKIKSTAGIKVSVESLYQANESRPLASHYFFAYRITIVNTSNYTVQLKKRHWYIFDSNGMKSEVEGDRVVGVQPILVPGQSHQYVSGCNLSTTIGKMHGIYQMMRTIDGELFNVKIPEFLMIVPFKLN</sequence>
<feature type="domain" description="ApaG" evidence="1">
    <location>
        <begin position="3"/>
        <end position="128"/>
    </location>
</feature>
<dbReference type="OrthoDB" id="9795226at2"/>
<dbReference type="SUPFAM" id="SSF110069">
    <property type="entry name" value="ApaG-like"/>
    <property type="match status" value="1"/>
</dbReference>
<keyword evidence="3" id="KW-1185">Reference proteome</keyword>
<dbReference type="EMBL" id="FNRD01000003">
    <property type="protein sequence ID" value="SEA25768.1"/>
    <property type="molecule type" value="Genomic_DNA"/>
</dbReference>
<dbReference type="InterPro" id="IPR050718">
    <property type="entry name" value="ApaG-like"/>
</dbReference>
<evidence type="ECO:0000313" key="2">
    <source>
        <dbReference type="EMBL" id="SEA25768.1"/>
    </source>
</evidence>
<gene>
    <name evidence="2" type="ORF">SAMN05443667_10316</name>
</gene>
<dbReference type="InterPro" id="IPR007474">
    <property type="entry name" value="ApaG_domain"/>
</dbReference>
<dbReference type="PANTHER" id="PTHR47191:SF2">
    <property type="entry name" value="OS05G0170800 PROTEIN"/>
    <property type="match status" value="1"/>
</dbReference>
<dbReference type="Pfam" id="PF04379">
    <property type="entry name" value="DUF525"/>
    <property type="match status" value="1"/>
</dbReference>
<dbReference type="PANTHER" id="PTHR47191">
    <property type="entry name" value="OS05G0170800 PROTEIN"/>
    <property type="match status" value="1"/>
</dbReference>
<dbReference type="RefSeq" id="WP_091085887.1">
    <property type="nucleotide sequence ID" value="NZ_FNRD01000003.1"/>
</dbReference>
<dbReference type="AlphaFoldDB" id="A0A1H3ZQ18"/>
<name>A0A1H3ZQ18_9FLAO</name>
<evidence type="ECO:0000313" key="3">
    <source>
        <dbReference type="Proteomes" id="UP000198951"/>
    </source>
</evidence>
<accession>A0A1H3ZQ18</accession>
<dbReference type="Gene3D" id="2.60.40.1470">
    <property type="entry name" value="ApaG domain"/>
    <property type="match status" value="1"/>
</dbReference>
<dbReference type="STRING" id="150146.SAMN05443667_10316"/>